<dbReference type="AlphaFoldDB" id="A0A8T9QB15"/>
<dbReference type="EMBL" id="CP095046">
    <property type="protein sequence ID" value="UOQ72719.1"/>
    <property type="molecule type" value="Genomic_DNA"/>
</dbReference>
<name>A0A8T9QB15_9BACT</name>
<organism evidence="2 3">
    <name type="scientific">Hymenobacter cellulosilyticus</name>
    <dbReference type="NCBI Taxonomy" id="2932248"/>
    <lineage>
        <taxon>Bacteria</taxon>
        <taxon>Pseudomonadati</taxon>
        <taxon>Bacteroidota</taxon>
        <taxon>Cytophagia</taxon>
        <taxon>Cytophagales</taxon>
        <taxon>Hymenobacteraceae</taxon>
        <taxon>Hymenobacter</taxon>
    </lineage>
</organism>
<keyword evidence="3" id="KW-1185">Reference proteome</keyword>
<evidence type="ECO:0000259" key="1">
    <source>
        <dbReference type="Pfam" id="PF01323"/>
    </source>
</evidence>
<proteinExistence type="predicted"/>
<sequence length="297" mass="33182">MKIEIWSDIMCPFCYVGKRRLETALAQFAHRDDLNIVWRSFELDPTMQTKPGQSIHELLAERKGMSVEQGRQMNSRMGEIAKEVGLEFDFDRMQPVNTFLGHRFIHLAAHHGKQDEAKERVLAAYFTEGRNVDDLDTLAELGSDIGLDAAEVRATLQTDAYTQDVRHDEYQARQIGVRGVPYFVFDDKYAVSGAQPSELFLEVLDKVWEEKHPAPRCWLPATPAVSTAATANRSSSPGSYTQRPLPAREVAVVVAGFLKKGPGQVPPGFSTSKNASRVEAEHFQSCGSSLRVEAKPF</sequence>
<dbReference type="Gene3D" id="3.40.30.10">
    <property type="entry name" value="Glutaredoxin"/>
    <property type="match status" value="1"/>
</dbReference>
<dbReference type="PANTHER" id="PTHR13887:SF41">
    <property type="entry name" value="THIOREDOXIN SUPERFAMILY PROTEIN"/>
    <property type="match status" value="1"/>
</dbReference>
<evidence type="ECO:0000313" key="3">
    <source>
        <dbReference type="Proteomes" id="UP000831796"/>
    </source>
</evidence>
<dbReference type="RefSeq" id="WP_244676077.1">
    <property type="nucleotide sequence ID" value="NZ_CP095046.1"/>
</dbReference>
<dbReference type="Proteomes" id="UP000831796">
    <property type="component" value="Chromosome"/>
</dbReference>
<protein>
    <submittedName>
        <fullName evidence="2">DsbA family oxidoreductase</fullName>
    </submittedName>
</protein>
<dbReference type="PANTHER" id="PTHR13887">
    <property type="entry name" value="GLUTATHIONE S-TRANSFERASE KAPPA"/>
    <property type="match status" value="1"/>
</dbReference>
<dbReference type="Pfam" id="PF01323">
    <property type="entry name" value="DSBA"/>
    <property type="match status" value="1"/>
</dbReference>
<dbReference type="CDD" id="cd03024">
    <property type="entry name" value="DsbA_FrnE"/>
    <property type="match status" value="1"/>
</dbReference>
<dbReference type="InterPro" id="IPR036249">
    <property type="entry name" value="Thioredoxin-like_sf"/>
</dbReference>
<dbReference type="InterPro" id="IPR001853">
    <property type="entry name" value="DSBA-like_thioredoxin_dom"/>
</dbReference>
<dbReference type="SUPFAM" id="SSF52833">
    <property type="entry name" value="Thioredoxin-like"/>
    <property type="match status" value="1"/>
</dbReference>
<dbReference type="GO" id="GO:0016491">
    <property type="term" value="F:oxidoreductase activity"/>
    <property type="evidence" value="ECO:0007669"/>
    <property type="project" value="InterPro"/>
</dbReference>
<gene>
    <name evidence="2" type="ORF">MUN79_01620</name>
</gene>
<dbReference type="KEGG" id="hcu:MUN79_01620"/>
<accession>A0A8T9QB15</accession>
<reference evidence="2" key="1">
    <citation type="submission" date="2022-04" db="EMBL/GenBank/DDBJ databases">
        <title>Hymenobacter sp. isolated from the air.</title>
        <authorList>
            <person name="Won M."/>
            <person name="Lee C.-M."/>
            <person name="Woen H.-Y."/>
            <person name="Kwon S.-W."/>
        </authorList>
    </citation>
    <scope>NUCLEOTIDE SEQUENCE</scope>
    <source>
        <strain evidence="2">5116S-3</strain>
    </source>
</reference>
<evidence type="ECO:0000313" key="2">
    <source>
        <dbReference type="EMBL" id="UOQ72719.1"/>
    </source>
</evidence>
<feature type="domain" description="DSBA-like thioredoxin" evidence="1">
    <location>
        <begin position="3"/>
        <end position="204"/>
    </location>
</feature>